<name>A0A0C3CCD9_HEBCY</name>
<dbReference type="HOGENOM" id="CLU_2498106_0_0_1"/>
<evidence type="ECO:0000313" key="1">
    <source>
        <dbReference type="EMBL" id="KIM41919.1"/>
    </source>
</evidence>
<gene>
    <name evidence="1" type="ORF">M413DRAFT_445125</name>
</gene>
<reference evidence="1 2" key="1">
    <citation type="submission" date="2014-04" db="EMBL/GenBank/DDBJ databases">
        <authorList>
            <consortium name="DOE Joint Genome Institute"/>
            <person name="Kuo A."/>
            <person name="Gay G."/>
            <person name="Dore J."/>
            <person name="Kohler A."/>
            <person name="Nagy L.G."/>
            <person name="Floudas D."/>
            <person name="Copeland A."/>
            <person name="Barry K.W."/>
            <person name="Cichocki N."/>
            <person name="Veneault-Fourrey C."/>
            <person name="LaButti K."/>
            <person name="Lindquist E.A."/>
            <person name="Lipzen A."/>
            <person name="Lundell T."/>
            <person name="Morin E."/>
            <person name="Murat C."/>
            <person name="Sun H."/>
            <person name="Tunlid A."/>
            <person name="Henrissat B."/>
            <person name="Grigoriev I.V."/>
            <person name="Hibbett D.S."/>
            <person name="Martin F."/>
            <person name="Nordberg H.P."/>
            <person name="Cantor M.N."/>
            <person name="Hua S.X."/>
        </authorList>
    </citation>
    <scope>NUCLEOTIDE SEQUENCE [LARGE SCALE GENOMIC DNA]</scope>
    <source>
        <strain evidence="2">h7</strain>
    </source>
</reference>
<reference evidence="2" key="2">
    <citation type="submission" date="2015-01" db="EMBL/GenBank/DDBJ databases">
        <title>Evolutionary Origins and Diversification of the Mycorrhizal Mutualists.</title>
        <authorList>
            <consortium name="DOE Joint Genome Institute"/>
            <consortium name="Mycorrhizal Genomics Consortium"/>
            <person name="Kohler A."/>
            <person name="Kuo A."/>
            <person name="Nagy L.G."/>
            <person name="Floudas D."/>
            <person name="Copeland A."/>
            <person name="Barry K.W."/>
            <person name="Cichocki N."/>
            <person name="Veneault-Fourrey C."/>
            <person name="LaButti K."/>
            <person name="Lindquist E.A."/>
            <person name="Lipzen A."/>
            <person name="Lundell T."/>
            <person name="Morin E."/>
            <person name="Murat C."/>
            <person name="Riley R."/>
            <person name="Ohm R."/>
            <person name="Sun H."/>
            <person name="Tunlid A."/>
            <person name="Henrissat B."/>
            <person name="Grigoriev I.V."/>
            <person name="Hibbett D.S."/>
            <person name="Martin F."/>
        </authorList>
    </citation>
    <scope>NUCLEOTIDE SEQUENCE [LARGE SCALE GENOMIC DNA]</scope>
    <source>
        <strain evidence="2">h7</strain>
    </source>
</reference>
<accession>A0A0C3CCD9</accession>
<keyword evidence="2" id="KW-1185">Reference proteome</keyword>
<sequence>MRAGSLVTGHDRIHFCWVTRKSLDDGPMVRLGFDTALADLCTLVWEFGSPSQSLIEVFFIRKCSHNTRAEDFGGNVEALGSDYSSV</sequence>
<organism evidence="1 2">
    <name type="scientific">Hebeloma cylindrosporum</name>
    <dbReference type="NCBI Taxonomy" id="76867"/>
    <lineage>
        <taxon>Eukaryota</taxon>
        <taxon>Fungi</taxon>
        <taxon>Dikarya</taxon>
        <taxon>Basidiomycota</taxon>
        <taxon>Agaricomycotina</taxon>
        <taxon>Agaricomycetes</taxon>
        <taxon>Agaricomycetidae</taxon>
        <taxon>Agaricales</taxon>
        <taxon>Agaricineae</taxon>
        <taxon>Hymenogastraceae</taxon>
        <taxon>Hebeloma</taxon>
    </lineage>
</organism>
<dbReference type="Proteomes" id="UP000053424">
    <property type="component" value="Unassembled WGS sequence"/>
</dbReference>
<proteinExistence type="predicted"/>
<dbReference type="AlphaFoldDB" id="A0A0C3CCD9"/>
<protein>
    <submittedName>
        <fullName evidence="1">Uncharacterized protein</fullName>
    </submittedName>
</protein>
<dbReference type="EMBL" id="KN831779">
    <property type="protein sequence ID" value="KIM41919.1"/>
    <property type="molecule type" value="Genomic_DNA"/>
</dbReference>
<evidence type="ECO:0000313" key="2">
    <source>
        <dbReference type="Proteomes" id="UP000053424"/>
    </source>
</evidence>